<evidence type="ECO:0000259" key="6">
    <source>
        <dbReference type="SMART" id="SM01049"/>
    </source>
</evidence>
<dbReference type="GO" id="GO:0005886">
    <property type="term" value="C:plasma membrane"/>
    <property type="evidence" value="ECO:0007669"/>
    <property type="project" value="UniProtKB-SubCell"/>
</dbReference>
<accession>A0A0W8EW63</accession>
<dbReference type="Pfam" id="PF17200">
    <property type="entry name" value="sCache_2"/>
    <property type="match status" value="1"/>
</dbReference>
<dbReference type="InterPro" id="IPR033480">
    <property type="entry name" value="sCache_2"/>
</dbReference>
<keyword evidence="2" id="KW-1003">Cell membrane</keyword>
<gene>
    <name evidence="7" type="ORF">ASZ90_016420</name>
</gene>
<sequence>MLVPVLCCILAGALLFSGCTDTPGPAAGPPYDAETARLVAFVHEAREYAQREGREAALASFNDPHGSFVREDLYIFAYDYNGTTLALPLQPGLIGTSRWETQDPDGVFFIRELALAAQDGSGFVRYRYMNPAQDSIVQEKLSYVVGVDDTWWLGSGIYQDG</sequence>
<evidence type="ECO:0000256" key="5">
    <source>
        <dbReference type="ARBA" id="ARBA00023136"/>
    </source>
</evidence>
<comment type="caution">
    <text evidence="7">The sequence shown here is derived from an EMBL/GenBank/DDBJ whole genome shotgun (WGS) entry which is preliminary data.</text>
</comment>
<keyword evidence="4" id="KW-1133">Transmembrane helix</keyword>
<proteinExistence type="predicted"/>
<keyword evidence="3" id="KW-0812">Transmembrane</keyword>
<dbReference type="AlphaFoldDB" id="A0A0W8EW63"/>
<protein>
    <submittedName>
        <fullName evidence="7">Abc-type amino acid transport, signal transduction system, periplasmic component/domain</fullName>
    </submittedName>
</protein>
<dbReference type="EMBL" id="LNQE01001724">
    <property type="protein sequence ID" value="KUG12847.1"/>
    <property type="molecule type" value="Genomic_DNA"/>
</dbReference>
<dbReference type="SMART" id="SM01049">
    <property type="entry name" value="Cache_2"/>
    <property type="match status" value="1"/>
</dbReference>
<evidence type="ECO:0000256" key="2">
    <source>
        <dbReference type="ARBA" id="ARBA00022475"/>
    </source>
</evidence>
<feature type="domain" description="Single Cache" evidence="6">
    <location>
        <begin position="31"/>
        <end position="111"/>
    </location>
</feature>
<evidence type="ECO:0000313" key="7">
    <source>
        <dbReference type="EMBL" id="KUG12847.1"/>
    </source>
</evidence>
<name>A0A0W8EW63_9ZZZZ</name>
<dbReference type="Gene3D" id="3.30.450.20">
    <property type="entry name" value="PAS domain"/>
    <property type="match status" value="1"/>
</dbReference>
<keyword evidence="5" id="KW-0472">Membrane</keyword>
<evidence type="ECO:0000256" key="3">
    <source>
        <dbReference type="ARBA" id="ARBA00022692"/>
    </source>
</evidence>
<reference evidence="7" key="1">
    <citation type="journal article" date="2015" name="Proc. Natl. Acad. Sci. U.S.A.">
        <title>Networks of energetic and metabolic interactions define dynamics in microbial communities.</title>
        <authorList>
            <person name="Embree M."/>
            <person name="Liu J.K."/>
            <person name="Al-Bassam M.M."/>
            <person name="Zengler K."/>
        </authorList>
    </citation>
    <scope>NUCLEOTIDE SEQUENCE</scope>
</reference>
<evidence type="ECO:0000256" key="1">
    <source>
        <dbReference type="ARBA" id="ARBA00004651"/>
    </source>
</evidence>
<comment type="subcellular location">
    <subcellularLocation>
        <location evidence="1">Cell membrane</location>
        <topology evidence="1">Multi-pass membrane protein</topology>
    </subcellularLocation>
</comment>
<evidence type="ECO:0000256" key="4">
    <source>
        <dbReference type="ARBA" id="ARBA00022989"/>
    </source>
</evidence>
<organism evidence="7">
    <name type="scientific">hydrocarbon metagenome</name>
    <dbReference type="NCBI Taxonomy" id="938273"/>
    <lineage>
        <taxon>unclassified sequences</taxon>
        <taxon>metagenomes</taxon>
        <taxon>ecological metagenomes</taxon>
    </lineage>
</organism>